<keyword evidence="3" id="KW-1185">Reference proteome</keyword>
<gene>
    <name evidence="2" type="ORF">NEZAVI_LOCUS8973</name>
</gene>
<evidence type="ECO:0000313" key="3">
    <source>
        <dbReference type="Proteomes" id="UP001152798"/>
    </source>
</evidence>
<dbReference type="Proteomes" id="UP001152798">
    <property type="component" value="Chromosome 4"/>
</dbReference>
<evidence type="ECO:0000256" key="1">
    <source>
        <dbReference type="SAM" id="MobiDB-lite"/>
    </source>
</evidence>
<feature type="region of interest" description="Disordered" evidence="1">
    <location>
        <begin position="1"/>
        <end position="20"/>
    </location>
</feature>
<sequence>MQCSAASQVPIQPNRPNTDHPAIIPIDASSITAKHLDQEVPQSTMMRYCCGGTIERRHTDGQRPPLSVELTERGAGSLLPSVLVAMRRKVRLVCPGVGGVPGFYRPIAGMSVCLSVK</sequence>
<accession>A0A9P0HCZ4</accession>
<reference evidence="2" key="1">
    <citation type="submission" date="2022-01" db="EMBL/GenBank/DDBJ databases">
        <authorList>
            <person name="King R."/>
        </authorList>
    </citation>
    <scope>NUCLEOTIDE SEQUENCE</scope>
</reference>
<dbReference type="EMBL" id="OV725080">
    <property type="protein sequence ID" value="CAH1399542.1"/>
    <property type="molecule type" value="Genomic_DNA"/>
</dbReference>
<dbReference type="AlphaFoldDB" id="A0A9P0HCZ4"/>
<evidence type="ECO:0000313" key="2">
    <source>
        <dbReference type="EMBL" id="CAH1399542.1"/>
    </source>
</evidence>
<name>A0A9P0HCZ4_NEZVI</name>
<feature type="compositionally biased region" description="Polar residues" evidence="1">
    <location>
        <begin position="1"/>
        <end position="16"/>
    </location>
</feature>
<proteinExistence type="predicted"/>
<organism evidence="2 3">
    <name type="scientific">Nezara viridula</name>
    <name type="common">Southern green stink bug</name>
    <name type="synonym">Cimex viridulus</name>
    <dbReference type="NCBI Taxonomy" id="85310"/>
    <lineage>
        <taxon>Eukaryota</taxon>
        <taxon>Metazoa</taxon>
        <taxon>Ecdysozoa</taxon>
        <taxon>Arthropoda</taxon>
        <taxon>Hexapoda</taxon>
        <taxon>Insecta</taxon>
        <taxon>Pterygota</taxon>
        <taxon>Neoptera</taxon>
        <taxon>Paraneoptera</taxon>
        <taxon>Hemiptera</taxon>
        <taxon>Heteroptera</taxon>
        <taxon>Panheteroptera</taxon>
        <taxon>Pentatomomorpha</taxon>
        <taxon>Pentatomoidea</taxon>
        <taxon>Pentatomidae</taxon>
        <taxon>Pentatominae</taxon>
        <taxon>Nezara</taxon>
    </lineage>
</organism>
<protein>
    <submittedName>
        <fullName evidence="2">Uncharacterized protein</fullName>
    </submittedName>
</protein>